<dbReference type="Proteomes" id="UP000054078">
    <property type="component" value="Unassembled WGS sequence"/>
</dbReference>
<feature type="binding site" evidence="4">
    <location>
        <position position="136"/>
    </location>
    <ligand>
        <name>D-ribulose 5-phosphate</name>
        <dbReference type="ChEBI" id="CHEBI:58121"/>
    </ligand>
</feature>
<reference evidence="5 6" key="1">
    <citation type="submission" date="2015-12" db="EMBL/GenBank/DDBJ databases">
        <title>Draft Genome Sequence of Olsenella scatoligenes SK9K4T; a Producer of 3-Methylindole- (skatole) and 4-Methylphenol- (p-cresol) Isolated from Pig Feces.</title>
        <authorList>
            <person name="Li X."/>
            <person name="Borg B."/>
            <person name="Canibe N."/>
        </authorList>
    </citation>
    <scope>NUCLEOTIDE SEQUENCE [LARGE SCALE GENOMIC DNA]</scope>
    <source>
        <strain evidence="5 6">SK9K4</strain>
    </source>
</reference>
<dbReference type="InterPro" id="IPR036569">
    <property type="entry name" value="RpiB_LacA_LacB_sf"/>
</dbReference>
<dbReference type="PIRSF" id="PIRSF005384">
    <property type="entry name" value="RpiB_LacA_B"/>
    <property type="match status" value="1"/>
</dbReference>
<dbReference type="STRING" id="1299998.AUL39_10150"/>
<keyword evidence="6" id="KW-1185">Reference proteome</keyword>
<protein>
    <submittedName>
        <fullName evidence="5">Ribose-5-phosphate isomerase</fullName>
    </submittedName>
</protein>
<dbReference type="InterPro" id="IPR003500">
    <property type="entry name" value="RpiB_LacA_LacB"/>
</dbReference>
<feature type="binding site" evidence="4">
    <location>
        <position position="98"/>
    </location>
    <ligand>
        <name>D-ribulose 5-phosphate</name>
        <dbReference type="ChEBI" id="CHEBI:58121"/>
    </ligand>
</feature>
<comment type="caution">
    <text evidence="5">The sequence shown here is derived from an EMBL/GenBank/DDBJ whole genome shotgun (WGS) entry which is preliminary data.</text>
</comment>
<evidence type="ECO:0000256" key="1">
    <source>
        <dbReference type="ARBA" id="ARBA00008754"/>
    </source>
</evidence>
<dbReference type="SUPFAM" id="SSF89623">
    <property type="entry name" value="Ribose/Galactose isomerase RpiB/AlsB"/>
    <property type="match status" value="1"/>
</dbReference>
<dbReference type="Pfam" id="PF02502">
    <property type="entry name" value="LacAB_rpiB"/>
    <property type="match status" value="1"/>
</dbReference>
<dbReference type="EMBL" id="LOJF01000012">
    <property type="protein sequence ID" value="KUH57666.1"/>
    <property type="molecule type" value="Genomic_DNA"/>
</dbReference>
<dbReference type="PANTHER" id="PTHR30345:SF0">
    <property type="entry name" value="DNA DAMAGE-REPAIR_TOLERATION PROTEIN DRT102"/>
    <property type="match status" value="1"/>
</dbReference>
<comment type="similarity">
    <text evidence="1">Belongs to the LacAB/RpiB family.</text>
</comment>
<feature type="binding site" evidence="4">
    <location>
        <begin position="7"/>
        <end position="8"/>
    </location>
    <ligand>
        <name>D-ribulose 5-phosphate</name>
        <dbReference type="ChEBI" id="CHEBI:58121"/>
    </ligand>
</feature>
<dbReference type="GO" id="GO:0019316">
    <property type="term" value="P:D-allose catabolic process"/>
    <property type="evidence" value="ECO:0007669"/>
    <property type="project" value="TreeGrafter"/>
</dbReference>
<keyword evidence="2 5" id="KW-0413">Isomerase</keyword>
<dbReference type="Gene3D" id="3.40.1400.10">
    <property type="entry name" value="Sugar-phosphate isomerase, RpiB/LacA/LacB"/>
    <property type="match status" value="1"/>
</dbReference>
<dbReference type="OrthoDB" id="1778624at2"/>
<evidence type="ECO:0000313" key="6">
    <source>
        <dbReference type="Proteomes" id="UP000054078"/>
    </source>
</evidence>
<dbReference type="NCBIfam" id="NF004051">
    <property type="entry name" value="PRK05571.1"/>
    <property type="match status" value="1"/>
</dbReference>
<gene>
    <name evidence="5" type="ORF">AUL39_10150</name>
</gene>
<sequence>MIALGCDHGGFELLQEVKAHLDKLGFQYKDFGTYSTESVDYPDYAAKVARAVQSGECDRGIIICGTGIGVSIVANKFKGIRAALCGDCFSAEATRQHNDANILTMGARVTGPGLALKIVDTFLDTPFSGDERHVRRIAKISAIEDEQ</sequence>
<organism evidence="5 6">
    <name type="scientific">Tractidigestivibacter scatoligenes</name>
    <name type="common">Olsenella scatoligenes</name>
    <dbReference type="NCBI Taxonomy" id="1299998"/>
    <lineage>
        <taxon>Bacteria</taxon>
        <taxon>Bacillati</taxon>
        <taxon>Actinomycetota</taxon>
        <taxon>Coriobacteriia</taxon>
        <taxon>Coriobacteriales</taxon>
        <taxon>Atopobiaceae</taxon>
        <taxon>Tractidigestivibacter</taxon>
    </lineage>
</organism>
<evidence type="ECO:0000256" key="2">
    <source>
        <dbReference type="ARBA" id="ARBA00023235"/>
    </source>
</evidence>
<dbReference type="NCBIfam" id="TIGR00689">
    <property type="entry name" value="rpiB_lacA_lacB"/>
    <property type="match status" value="1"/>
</dbReference>
<evidence type="ECO:0000256" key="3">
    <source>
        <dbReference type="PIRSR" id="PIRSR005384-1"/>
    </source>
</evidence>
<evidence type="ECO:0000256" key="4">
    <source>
        <dbReference type="PIRSR" id="PIRSR005384-2"/>
    </source>
</evidence>
<dbReference type="PANTHER" id="PTHR30345">
    <property type="entry name" value="RIBOSE-5-PHOSPHATE ISOMERASE B"/>
    <property type="match status" value="1"/>
</dbReference>
<dbReference type="GO" id="GO:0004751">
    <property type="term" value="F:ribose-5-phosphate isomerase activity"/>
    <property type="evidence" value="ECO:0007669"/>
    <property type="project" value="TreeGrafter"/>
</dbReference>
<feature type="binding site" evidence="4">
    <location>
        <position position="132"/>
    </location>
    <ligand>
        <name>D-ribulose 5-phosphate</name>
        <dbReference type="ChEBI" id="CHEBI:58121"/>
    </ligand>
</feature>
<dbReference type="InterPro" id="IPR004785">
    <property type="entry name" value="RpiB"/>
</dbReference>
<accession>A0A100YTZ7</accession>
<dbReference type="RefSeq" id="WP_059055936.1">
    <property type="nucleotide sequence ID" value="NZ_LOJF01000012.1"/>
</dbReference>
<feature type="active site" description="Proton acceptor" evidence="3">
    <location>
        <position position="64"/>
    </location>
</feature>
<name>A0A100YTZ7_TRASO</name>
<proteinExistence type="inferred from homology"/>
<feature type="active site" description="Proton donor" evidence="3">
    <location>
        <position position="97"/>
    </location>
</feature>
<dbReference type="GO" id="GO:0009052">
    <property type="term" value="P:pentose-phosphate shunt, non-oxidative branch"/>
    <property type="evidence" value="ECO:0007669"/>
    <property type="project" value="TreeGrafter"/>
</dbReference>
<feature type="binding site" evidence="4">
    <location>
        <begin position="65"/>
        <end position="69"/>
    </location>
    <ligand>
        <name>D-ribulose 5-phosphate</name>
        <dbReference type="ChEBI" id="CHEBI:58121"/>
    </ligand>
</feature>
<evidence type="ECO:0000313" key="5">
    <source>
        <dbReference type="EMBL" id="KUH57666.1"/>
    </source>
</evidence>
<feature type="binding site" evidence="4">
    <location>
        <position position="108"/>
    </location>
    <ligand>
        <name>D-ribulose 5-phosphate</name>
        <dbReference type="ChEBI" id="CHEBI:58121"/>
    </ligand>
</feature>
<dbReference type="AlphaFoldDB" id="A0A100YTZ7"/>
<dbReference type="NCBIfam" id="TIGR01120">
    <property type="entry name" value="rpiB"/>
    <property type="match status" value="1"/>
</dbReference>